<protein>
    <submittedName>
        <fullName evidence="2">Membrane protein</fullName>
    </submittedName>
</protein>
<feature type="transmembrane region" description="Helical" evidence="1">
    <location>
        <begin position="29"/>
        <end position="53"/>
    </location>
</feature>
<evidence type="ECO:0000313" key="3">
    <source>
        <dbReference type="Proteomes" id="UP000494301"/>
    </source>
</evidence>
<dbReference type="RefSeq" id="WP_011355005.1">
    <property type="nucleotide sequence ID" value="NZ_CABVQF010000012.1"/>
</dbReference>
<dbReference type="AlphaFoldDB" id="A0A6J5IKR7"/>
<evidence type="ECO:0000256" key="1">
    <source>
        <dbReference type="SAM" id="Phobius"/>
    </source>
</evidence>
<keyword evidence="1" id="KW-0812">Transmembrane</keyword>
<accession>A0A6J5IKR7</accession>
<gene>
    <name evidence="2" type="ORF">BLA3211_00622</name>
</gene>
<dbReference type="Proteomes" id="UP000494301">
    <property type="component" value="Unassembled WGS sequence"/>
</dbReference>
<keyword evidence="1" id="KW-1133">Transmembrane helix</keyword>
<dbReference type="EMBL" id="CABWIL020000002">
    <property type="protein sequence ID" value="CAB3960884.1"/>
    <property type="molecule type" value="Genomic_DNA"/>
</dbReference>
<reference evidence="2 3" key="1">
    <citation type="submission" date="2020-04" db="EMBL/GenBank/DDBJ databases">
        <authorList>
            <person name="Depoorter E."/>
        </authorList>
    </citation>
    <scope>NUCLEOTIDE SEQUENCE [LARGE SCALE GENOMIC DNA]</scope>
    <source>
        <strain evidence="2 3">BCC0217</strain>
    </source>
</reference>
<organism evidence="2 3">
    <name type="scientific">Burkholderia aenigmatica</name>
    <dbReference type="NCBI Taxonomy" id="2015348"/>
    <lineage>
        <taxon>Bacteria</taxon>
        <taxon>Pseudomonadati</taxon>
        <taxon>Pseudomonadota</taxon>
        <taxon>Betaproteobacteria</taxon>
        <taxon>Burkholderiales</taxon>
        <taxon>Burkholderiaceae</taxon>
        <taxon>Burkholderia</taxon>
        <taxon>Burkholderia cepacia complex</taxon>
    </lineage>
</organism>
<keyword evidence="1" id="KW-0472">Membrane</keyword>
<dbReference type="GeneID" id="45097748"/>
<name>A0A6J5IKR7_9BURK</name>
<sequence>MPSPAPHDGASDPEHERVDEIVRRGPRGAIALAGTATAIVVALWFAFYFLVFLPRGVIQ</sequence>
<proteinExistence type="predicted"/>
<evidence type="ECO:0000313" key="2">
    <source>
        <dbReference type="EMBL" id="CAB3960884.1"/>
    </source>
</evidence>